<gene>
    <name evidence="1" type="ORF">Hypma_005552</name>
</gene>
<evidence type="ECO:0000313" key="1">
    <source>
        <dbReference type="EMBL" id="RDB26647.1"/>
    </source>
</evidence>
<keyword evidence="2" id="KW-1185">Reference proteome</keyword>
<dbReference type="OrthoDB" id="3052184at2759"/>
<organism evidence="1 2">
    <name type="scientific">Hypsizygus marmoreus</name>
    <name type="common">White beech mushroom</name>
    <name type="synonym">Agaricus marmoreus</name>
    <dbReference type="NCBI Taxonomy" id="39966"/>
    <lineage>
        <taxon>Eukaryota</taxon>
        <taxon>Fungi</taxon>
        <taxon>Dikarya</taxon>
        <taxon>Basidiomycota</taxon>
        <taxon>Agaricomycotina</taxon>
        <taxon>Agaricomycetes</taxon>
        <taxon>Agaricomycetidae</taxon>
        <taxon>Agaricales</taxon>
        <taxon>Tricholomatineae</taxon>
        <taxon>Lyophyllaceae</taxon>
        <taxon>Hypsizygus</taxon>
    </lineage>
</organism>
<evidence type="ECO:0000313" key="2">
    <source>
        <dbReference type="Proteomes" id="UP000076154"/>
    </source>
</evidence>
<accession>A0A369K1M1</accession>
<proteinExistence type="predicted"/>
<reference evidence="1" key="1">
    <citation type="submission" date="2018-04" db="EMBL/GenBank/DDBJ databases">
        <title>Whole genome sequencing of Hypsizygus marmoreus.</title>
        <authorList>
            <person name="Choi I.-G."/>
            <person name="Min B."/>
            <person name="Kim J.-G."/>
            <person name="Kim S."/>
            <person name="Oh Y.-L."/>
            <person name="Kong W.-S."/>
            <person name="Park H."/>
            <person name="Jeong J."/>
            <person name="Song E.-S."/>
        </authorList>
    </citation>
    <scope>NUCLEOTIDE SEQUENCE [LARGE SCALE GENOMIC DNA]</scope>
    <source>
        <strain evidence="1">51987-8</strain>
    </source>
</reference>
<name>A0A369K1M1_HYPMA</name>
<sequence length="180" mass="19785">MAALLPIPVAPPAQFFLLPQGSYGISYDISTRRTEDDLPDGWHAHRSNTYRQIIDILAIAAFTRDQYSDYRAVGVSALVTWQTMWQLRNIQPPMKLQSTILGLKMQFYHFAHLFNITQDMQLGGAGAPTLLGPVPANLVLQAPLHGNLAPAPVPLAAAPNPLPVHTRPSQNAGNAITWMR</sequence>
<dbReference type="Proteomes" id="UP000076154">
    <property type="component" value="Unassembled WGS sequence"/>
</dbReference>
<protein>
    <submittedName>
        <fullName evidence="1">Uncharacterized protein</fullName>
    </submittedName>
</protein>
<dbReference type="InParanoid" id="A0A369K1M1"/>
<comment type="caution">
    <text evidence="1">The sequence shown here is derived from an EMBL/GenBank/DDBJ whole genome shotgun (WGS) entry which is preliminary data.</text>
</comment>
<dbReference type="AlphaFoldDB" id="A0A369K1M1"/>
<dbReference type="EMBL" id="LUEZ02000025">
    <property type="protein sequence ID" value="RDB26647.1"/>
    <property type="molecule type" value="Genomic_DNA"/>
</dbReference>